<reference evidence="1 2" key="1">
    <citation type="journal article" date="2012" name="Nat. Genet.">
        <title>Plasmodium cynomolgi genome sequences provide insight into Plasmodium vivax and the monkey malaria clade.</title>
        <authorList>
            <person name="Tachibana S."/>
            <person name="Sullivan S.A."/>
            <person name="Kawai S."/>
            <person name="Nakamura S."/>
            <person name="Kim H.R."/>
            <person name="Goto N."/>
            <person name="Arisue N."/>
            <person name="Palacpac N.M.Q."/>
            <person name="Honma H."/>
            <person name="Yagi M."/>
            <person name="Tougan T."/>
            <person name="Katakai Y."/>
            <person name="Kaneko O."/>
            <person name="Mita T."/>
            <person name="Kita K."/>
            <person name="Yasutomi Y."/>
            <person name="Sutton P.L."/>
            <person name="Shakhbatyan R."/>
            <person name="Horii T."/>
            <person name="Yasunaga T."/>
            <person name="Barnwell J.W."/>
            <person name="Escalante A.A."/>
            <person name="Carlton J.M."/>
            <person name="Tanabe K."/>
        </authorList>
    </citation>
    <scope>NUCLEOTIDE SEQUENCE [LARGE SCALE GENOMIC DNA]</scope>
    <source>
        <strain evidence="1 2">B</strain>
    </source>
</reference>
<feature type="non-terminal residue" evidence="1">
    <location>
        <position position="1"/>
    </location>
</feature>
<dbReference type="GeneID" id="14696441"/>
<dbReference type="KEGG" id="pcy:PCYB_006480"/>
<keyword evidence="2" id="KW-1185">Reference proteome</keyword>
<dbReference type="OrthoDB" id="389431at2759"/>
<name>K6V0N6_PLACD</name>
<dbReference type="Proteomes" id="UP000006319">
    <property type="component" value="Unassembled WGS sequence"/>
</dbReference>
<gene>
    <name evidence="1" type="ORF">PCYB_006480</name>
</gene>
<dbReference type="RefSeq" id="XP_004228117.1">
    <property type="nucleotide sequence ID" value="XM_004228069.1"/>
</dbReference>
<dbReference type="VEuPathDB" id="PlasmoDB:PCYB_006480"/>
<protein>
    <submittedName>
        <fullName evidence="1">Uncharacterized protein</fullName>
    </submittedName>
</protein>
<dbReference type="OMA" id="EDYNDIC"/>
<dbReference type="AlphaFoldDB" id="K6V0N6"/>
<dbReference type="EMBL" id="DF158121">
    <property type="protein sequence ID" value="GAB69899.1"/>
    <property type="molecule type" value="Genomic_DNA"/>
</dbReference>
<evidence type="ECO:0000313" key="1">
    <source>
        <dbReference type="EMBL" id="GAB69899.1"/>
    </source>
</evidence>
<accession>K6V0N6</accession>
<proteinExistence type="predicted"/>
<sequence length="281" mass="32677">YVIIILHLITIFLNTDKIDICRKFLRNLKKLYNRKKSNDFSKHCNNIYYWLYYELKDNNIFDQKYIKSISDAKGMLLKDLKESNDCSNLGRYENMEEAENFVMLSIFNNNIDDIQDILIKKITYSEICSCQKFINQCVSLYNSIHGHYSPDCRNTETNKISTCLAVKSFREDYERKRSNEWIEYNLPKLSSTPDLNINIDECISKIKAKELNSVQGDQLDSSTTSTGSTTITEPEGKTVPTALGTIAGISSVLALLYKVITKFYLYICKIMHTDDYEMFLY</sequence>
<evidence type="ECO:0000313" key="2">
    <source>
        <dbReference type="Proteomes" id="UP000006319"/>
    </source>
</evidence>
<organism evidence="1 2">
    <name type="scientific">Plasmodium cynomolgi (strain B)</name>
    <dbReference type="NCBI Taxonomy" id="1120755"/>
    <lineage>
        <taxon>Eukaryota</taxon>
        <taxon>Sar</taxon>
        <taxon>Alveolata</taxon>
        <taxon>Apicomplexa</taxon>
        <taxon>Aconoidasida</taxon>
        <taxon>Haemosporida</taxon>
        <taxon>Plasmodiidae</taxon>
        <taxon>Plasmodium</taxon>
        <taxon>Plasmodium (Plasmodium)</taxon>
    </lineage>
</organism>